<comment type="caution">
    <text evidence="1">The sequence shown here is derived from an EMBL/GenBank/DDBJ whole genome shotgun (WGS) entry which is preliminary data.</text>
</comment>
<protein>
    <submittedName>
        <fullName evidence="1">Uncharacterized protein</fullName>
    </submittedName>
</protein>
<dbReference type="EMBL" id="DRUC01000006">
    <property type="protein sequence ID" value="HHF47675.1"/>
    <property type="molecule type" value="Genomic_DNA"/>
</dbReference>
<dbReference type="InterPro" id="IPR007523">
    <property type="entry name" value="NDUFAF3/AAMDC"/>
</dbReference>
<reference evidence="1" key="1">
    <citation type="journal article" date="2020" name="mSystems">
        <title>Genome- and Community-Level Interaction Insights into Carbon Utilization and Element Cycling Functions of Hydrothermarchaeota in Hydrothermal Sediment.</title>
        <authorList>
            <person name="Zhou Z."/>
            <person name="Liu Y."/>
            <person name="Xu W."/>
            <person name="Pan J."/>
            <person name="Luo Z.H."/>
            <person name="Li M."/>
        </authorList>
    </citation>
    <scope>NUCLEOTIDE SEQUENCE [LARGE SCALE GENOMIC DNA]</scope>
    <source>
        <strain evidence="2">SpSt-10</strain>
        <strain evidence="1">SpSt-97</strain>
    </source>
</reference>
<dbReference type="AlphaFoldDB" id="A0A7C3YFL0"/>
<name>A0A7C3YFL0_9EURY</name>
<dbReference type="PANTHER" id="PTHR15811">
    <property type="entry name" value="MTH938 DOMAIN-CONTAINING PROTEIN"/>
    <property type="match status" value="1"/>
</dbReference>
<dbReference type="Pfam" id="PF04430">
    <property type="entry name" value="DUF498"/>
    <property type="match status" value="1"/>
</dbReference>
<dbReference type="InterPro" id="IPR036748">
    <property type="entry name" value="MTH938-like_sf"/>
</dbReference>
<proteinExistence type="predicted"/>
<dbReference type="EMBL" id="DTPI01000030">
    <property type="protein sequence ID" value="HGE66442.1"/>
    <property type="molecule type" value="Genomic_DNA"/>
</dbReference>
<gene>
    <name evidence="2" type="ORF">ENL48_00195</name>
    <name evidence="1" type="ORF">ENX77_04905</name>
</gene>
<dbReference type="Gene3D" id="3.40.1230.10">
    <property type="entry name" value="MTH938-like"/>
    <property type="match status" value="1"/>
</dbReference>
<dbReference type="PANTHER" id="PTHR15811:SF5">
    <property type="entry name" value="MTH938 DOMAIN-CONTAINING PROTEIN"/>
    <property type="match status" value="1"/>
</dbReference>
<evidence type="ECO:0000313" key="2">
    <source>
        <dbReference type="EMBL" id="HHF47675.1"/>
    </source>
</evidence>
<sequence>MIEEYEFGRIIIQGKVYTSDVIVHKNGVEEGWWRKEGHKVCMDDIKRVIDLNPEIVVFGTGAYGRVKVEDNVIEYLKKKGIDVYALETKEAIKLFESLLKQGKNVVLAAHLTC</sequence>
<organism evidence="1">
    <name type="scientific">Geoglobus ahangari</name>
    <dbReference type="NCBI Taxonomy" id="113653"/>
    <lineage>
        <taxon>Archaea</taxon>
        <taxon>Methanobacteriati</taxon>
        <taxon>Methanobacteriota</taxon>
        <taxon>Archaeoglobi</taxon>
        <taxon>Archaeoglobales</taxon>
        <taxon>Archaeoglobaceae</taxon>
        <taxon>Geoglobus</taxon>
    </lineage>
</organism>
<dbReference type="GO" id="GO:0005737">
    <property type="term" value="C:cytoplasm"/>
    <property type="evidence" value="ECO:0007669"/>
    <property type="project" value="TreeGrafter"/>
</dbReference>
<evidence type="ECO:0000313" key="1">
    <source>
        <dbReference type="EMBL" id="HGE66442.1"/>
    </source>
</evidence>
<accession>A0A7C3YFL0</accession>
<dbReference type="SUPFAM" id="SSF64076">
    <property type="entry name" value="MTH938-like"/>
    <property type="match status" value="1"/>
</dbReference>